<keyword evidence="2" id="KW-1003">Cell membrane</keyword>
<evidence type="ECO:0000256" key="5">
    <source>
        <dbReference type="ARBA" id="ARBA00022725"/>
    </source>
</evidence>
<dbReference type="EnsemblMetazoa" id="AALB009944-RA">
    <property type="protein sequence ID" value="AALB009944-PA"/>
    <property type="gene ID" value="AALB009944"/>
</dbReference>
<sequence>MGLVSRIIQAYRALESRLLECSDQFVLLRYLAIVFAIRYDAAGKRIRQALWYLYRLMYLAVYASYWYKLYWKLAHWTNALSAVNLLSVIWIYTGALLRVILIDRAVLGQLQRFLNDHSFRERDPEVQTVRFRMKRRNIRFMLVTMGALVVEVAIYMGTNLREQTDFMLQYRGQIVGGRLVNEVLGLISTFGGILYVVVFDIVYTTINAFRVEMAILKDSFSHVGVMMSRNRTRVSMGSMRDDQFWRELQEQFKCCVQRHAELLRLQITEFRWILGPFSFIQYYGSFVLIGSYSFVVISEGFTGIVITYIGFALLLVLESFLLCQSVGALNELHTSIGRTLYEFEWPNHLRQTVRHASAYRHTRLNFLIVMIRTQRDLPVTIDGLKTIGMNRFADLLNNSYTLLTLLMQLKGPT</sequence>
<dbReference type="Proteomes" id="UP000069272">
    <property type="component" value="Chromosome 3R"/>
</dbReference>
<evidence type="ECO:0000256" key="9">
    <source>
        <dbReference type="ARBA" id="ARBA00023224"/>
    </source>
</evidence>
<keyword evidence="9" id="KW-0807">Transducer</keyword>
<keyword evidence="4" id="KW-0812">Transmembrane</keyword>
<proteinExistence type="predicted"/>
<evidence type="ECO:0000256" key="4">
    <source>
        <dbReference type="ARBA" id="ARBA00022692"/>
    </source>
</evidence>
<keyword evidence="8" id="KW-0675">Receptor</keyword>
<dbReference type="PANTHER" id="PTHR21137:SF35">
    <property type="entry name" value="ODORANT RECEPTOR 19A-RELATED"/>
    <property type="match status" value="1"/>
</dbReference>
<keyword evidence="3" id="KW-0716">Sensory transduction</keyword>
<keyword evidence="11" id="KW-1185">Reference proteome</keyword>
<evidence type="ECO:0000256" key="6">
    <source>
        <dbReference type="ARBA" id="ARBA00022989"/>
    </source>
</evidence>
<accession>A0A182FTR0</accession>
<evidence type="ECO:0000256" key="3">
    <source>
        <dbReference type="ARBA" id="ARBA00022606"/>
    </source>
</evidence>
<dbReference type="AlphaFoldDB" id="A0A182FTR0"/>
<comment type="subcellular location">
    <subcellularLocation>
        <location evidence="1">Cell membrane</location>
        <topology evidence="1">Multi-pass membrane protein</topology>
    </subcellularLocation>
</comment>
<dbReference type="VEuPathDB" id="VectorBase:AALB20_038063"/>
<keyword evidence="7" id="KW-0472">Membrane</keyword>
<reference evidence="10 11" key="1">
    <citation type="journal article" date="2017" name="G3 (Bethesda)">
        <title>The Physical Genome Mapping of Anopheles albimanus Corrected Scaffold Misassemblies and Identified Interarm Rearrangements in Genus Anopheles.</title>
        <authorList>
            <person name="Artemov G.N."/>
            <person name="Peery A.N."/>
            <person name="Jiang X."/>
            <person name="Tu Z."/>
            <person name="Stegniy V.N."/>
            <person name="Sharakhova M.V."/>
            <person name="Sharakhov I.V."/>
        </authorList>
    </citation>
    <scope>NUCLEOTIDE SEQUENCE [LARGE SCALE GENOMIC DNA]</scope>
    <source>
        <strain evidence="10 11">ALBI9_A</strain>
    </source>
</reference>
<evidence type="ECO:0000256" key="1">
    <source>
        <dbReference type="ARBA" id="ARBA00004651"/>
    </source>
</evidence>
<dbReference type="VEuPathDB" id="VectorBase:AALB009944"/>
<keyword evidence="5" id="KW-0552">Olfaction</keyword>
<dbReference type="PANTHER" id="PTHR21137">
    <property type="entry name" value="ODORANT RECEPTOR"/>
    <property type="match status" value="1"/>
</dbReference>
<evidence type="ECO:0000313" key="11">
    <source>
        <dbReference type="Proteomes" id="UP000069272"/>
    </source>
</evidence>
<protein>
    <submittedName>
        <fullName evidence="10">Uncharacterized protein</fullName>
    </submittedName>
</protein>
<evidence type="ECO:0000256" key="7">
    <source>
        <dbReference type="ARBA" id="ARBA00023136"/>
    </source>
</evidence>
<dbReference type="GO" id="GO:0004984">
    <property type="term" value="F:olfactory receptor activity"/>
    <property type="evidence" value="ECO:0007669"/>
    <property type="project" value="InterPro"/>
</dbReference>
<keyword evidence="6" id="KW-1133">Transmembrane helix</keyword>
<organism evidence="10 11">
    <name type="scientific">Anopheles albimanus</name>
    <name type="common">New world malaria mosquito</name>
    <dbReference type="NCBI Taxonomy" id="7167"/>
    <lineage>
        <taxon>Eukaryota</taxon>
        <taxon>Metazoa</taxon>
        <taxon>Ecdysozoa</taxon>
        <taxon>Arthropoda</taxon>
        <taxon>Hexapoda</taxon>
        <taxon>Insecta</taxon>
        <taxon>Pterygota</taxon>
        <taxon>Neoptera</taxon>
        <taxon>Endopterygota</taxon>
        <taxon>Diptera</taxon>
        <taxon>Nematocera</taxon>
        <taxon>Culicoidea</taxon>
        <taxon>Culicidae</taxon>
        <taxon>Anophelinae</taxon>
        <taxon>Anopheles</taxon>
    </lineage>
</organism>
<evidence type="ECO:0000313" key="10">
    <source>
        <dbReference type="EnsemblMetazoa" id="AALB009944-PA"/>
    </source>
</evidence>
<dbReference type="InterPro" id="IPR004117">
    <property type="entry name" value="7tm6_olfct_rcpt"/>
</dbReference>
<reference evidence="10" key="2">
    <citation type="submission" date="2022-08" db="UniProtKB">
        <authorList>
            <consortium name="EnsemblMetazoa"/>
        </authorList>
    </citation>
    <scope>IDENTIFICATION</scope>
    <source>
        <strain evidence="10">STECLA/ALBI9_A</strain>
    </source>
</reference>
<evidence type="ECO:0000256" key="8">
    <source>
        <dbReference type="ARBA" id="ARBA00023170"/>
    </source>
</evidence>
<evidence type="ECO:0000256" key="2">
    <source>
        <dbReference type="ARBA" id="ARBA00022475"/>
    </source>
</evidence>
<dbReference type="GO" id="GO:0005549">
    <property type="term" value="F:odorant binding"/>
    <property type="evidence" value="ECO:0007669"/>
    <property type="project" value="InterPro"/>
</dbReference>
<name>A0A182FTR0_ANOAL</name>
<dbReference type="Pfam" id="PF02949">
    <property type="entry name" value="7tm_6"/>
    <property type="match status" value="1"/>
</dbReference>
<dbReference type="GO" id="GO:0007165">
    <property type="term" value="P:signal transduction"/>
    <property type="evidence" value="ECO:0007669"/>
    <property type="project" value="UniProtKB-KW"/>
</dbReference>
<dbReference type="GO" id="GO:0005886">
    <property type="term" value="C:plasma membrane"/>
    <property type="evidence" value="ECO:0007669"/>
    <property type="project" value="UniProtKB-SubCell"/>
</dbReference>